<accession>A0A2N3HGW6</accession>
<protein>
    <recommendedName>
        <fullName evidence="4">DUF2752 domain-containing protein</fullName>
    </recommendedName>
</protein>
<keyword evidence="3" id="KW-1185">Reference proteome</keyword>
<organism evidence="2 3">
    <name type="scientific">Confluentibacter flavum</name>
    <dbReference type="NCBI Taxonomy" id="1909700"/>
    <lineage>
        <taxon>Bacteria</taxon>
        <taxon>Pseudomonadati</taxon>
        <taxon>Bacteroidota</taxon>
        <taxon>Flavobacteriia</taxon>
        <taxon>Flavobacteriales</taxon>
        <taxon>Flavobacteriaceae</taxon>
        <taxon>Confluentibacter</taxon>
    </lineage>
</organism>
<dbReference type="EMBL" id="PJEO01000052">
    <property type="protein sequence ID" value="PKQ44163.1"/>
    <property type="molecule type" value="Genomic_DNA"/>
</dbReference>
<keyword evidence="1" id="KW-0472">Membrane</keyword>
<dbReference type="AlphaFoldDB" id="A0A2N3HGW6"/>
<sequence>MEDFMLPCLNKKLFGIECMGCGMQRSVILIFKGEFVEAFYMYPAIFSLILLFSLIVLNTFKNFRYASKIITILAILNGLIIVGNFVFKTFLNH</sequence>
<evidence type="ECO:0008006" key="4">
    <source>
        <dbReference type="Google" id="ProtNLM"/>
    </source>
</evidence>
<dbReference type="InterPro" id="IPR021215">
    <property type="entry name" value="DUF2752"/>
</dbReference>
<evidence type="ECO:0000256" key="1">
    <source>
        <dbReference type="SAM" id="Phobius"/>
    </source>
</evidence>
<feature type="transmembrane region" description="Helical" evidence="1">
    <location>
        <begin position="69"/>
        <end position="87"/>
    </location>
</feature>
<dbReference type="Pfam" id="PF10825">
    <property type="entry name" value="DUF2752"/>
    <property type="match status" value="1"/>
</dbReference>
<dbReference type="Proteomes" id="UP000233435">
    <property type="component" value="Unassembled WGS sequence"/>
</dbReference>
<keyword evidence="1" id="KW-1133">Transmembrane helix</keyword>
<evidence type="ECO:0000313" key="2">
    <source>
        <dbReference type="EMBL" id="PKQ44163.1"/>
    </source>
</evidence>
<feature type="transmembrane region" description="Helical" evidence="1">
    <location>
        <begin position="39"/>
        <end position="57"/>
    </location>
</feature>
<proteinExistence type="predicted"/>
<gene>
    <name evidence="2" type="ORF">CSW08_15135</name>
</gene>
<keyword evidence="1" id="KW-0812">Transmembrane</keyword>
<evidence type="ECO:0000313" key="3">
    <source>
        <dbReference type="Proteomes" id="UP000233435"/>
    </source>
</evidence>
<dbReference type="OrthoDB" id="9815897at2"/>
<comment type="caution">
    <text evidence="2">The sequence shown here is derived from an EMBL/GenBank/DDBJ whole genome shotgun (WGS) entry which is preliminary data.</text>
</comment>
<reference evidence="2 3" key="1">
    <citation type="submission" date="2017-12" db="EMBL/GenBank/DDBJ databases">
        <title>Confluentibacter flavum sp. nov., isolated from the saline lake.</title>
        <authorList>
            <person name="Yu L."/>
        </authorList>
    </citation>
    <scope>NUCLEOTIDE SEQUENCE [LARGE SCALE GENOMIC DNA]</scope>
    <source>
        <strain evidence="2 3">3B</strain>
    </source>
</reference>
<name>A0A2N3HGW6_9FLAO</name>